<dbReference type="RefSeq" id="WP_220808052.1">
    <property type="nucleotide sequence ID" value="NZ_BPMK01000007.1"/>
</dbReference>
<feature type="region of interest" description="Disordered" evidence="1">
    <location>
        <begin position="32"/>
        <end position="51"/>
    </location>
</feature>
<keyword evidence="2" id="KW-0732">Signal</keyword>
<keyword evidence="4" id="KW-1185">Reference proteome</keyword>
<dbReference type="Pfam" id="PF11604">
    <property type="entry name" value="CusF_Ec"/>
    <property type="match status" value="1"/>
</dbReference>
<comment type="caution">
    <text evidence="3">The sequence shown here is derived from an EMBL/GenBank/DDBJ whole genome shotgun (WGS) entry which is preliminary data.</text>
</comment>
<evidence type="ECO:0000313" key="4">
    <source>
        <dbReference type="Proteomes" id="UP000887222"/>
    </source>
</evidence>
<dbReference type="Gene3D" id="2.40.50.320">
    <property type="entry name" value="Copper binding periplasmic protein CusF"/>
    <property type="match status" value="1"/>
</dbReference>
<evidence type="ECO:0000256" key="2">
    <source>
        <dbReference type="SAM" id="SignalP"/>
    </source>
</evidence>
<name>A0ABQ4Q451_9BURK</name>
<feature type="chain" id="PRO_5046968353" description="Cu/Ag efflux protein CusF" evidence="2">
    <location>
        <begin position="24"/>
        <end position="125"/>
    </location>
</feature>
<organism evidence="3 4">
    <name type="scientific">Noviherbaspirillum aridicola</name>
    <dbReference type="NCBI Taxonomy" id="2849687"/>
    <lineage>
        <taxon>Bacteria</taxon>
        <taxon>Pseudomonadati</taxon>
        <taxon>Pseudomonadota</taxon>
        <taxon>Betaproteobacteria</taxon>
        <taxon>Burkholderiales</taxon>
        <taxon>Oxalobacteraceae</taxon>
        <taxon>Noviherbaspirillum</taxon>
    </lineage>
</organism>
<gene>
    <name evidence="3" type="ORF">NCCP691_19080</name>
</gene>
<sequence length="125" mass="13083">MKTSLFKSIAALGLMAAALTAHADQMNGGKGMDMGGMKMDGMGGKSADAVRTNEGEVKAVDEAGKTVTLKHGPVKSKTVEMPPMTMTFPVEKDSLLSKVKVGDKVKFNVENVKGTAVVTALQVQK</sequence>
<accession>A0ABQ4Q451</accession>
<dbReference type="Proteomes" id="UP000887222">
    <property type="component" value="Unassembled WGS sequence"/>
</dbReference>
<evidence type="ECO:0000313" key="3">
    <source>
        <dbReference type="EMBL" id="GIZ51894.1"/>
    </source>
</evidence>
<dbReference type="InterPro" id="IPR042230">
    <property type="entry name" value="CusF_sf"/>
</dbReference>
<proteinExistence type="predicted"/>
<evidence type="ECO:0008006" key="5">
    <source>
        <dbReference type="Google" id="ProtNLM"/>
    </source>
</evidence>
<protein>
    <recommendedName>
        <fullName evidence="5">Cu/Ag efflux protein CusF</fullName>
    </recommendedName>
</protein>
<evidence type="ECO:0000256" key="1">
    <source>
        <dbReference type="SAM" id="MobiDB-lite"/>
    </source>
</evidence>
<dbReference type="EMBL" id="BPMK01000007">
    <property type="protein sequence ID" value="GIZ51894.1"/>
    <property type="molecule type" value="Genomic_DNA"/>
</dbReference>
<dbReference type="InterPro" id="IPR021647">
    <property type="entry name" value="CusF_Ec"/>
</dbReference>
<reference evidence="3 4" key="1">
    <citation type="journal article" date="2022" name="Int. J. Syst. Evol. Microbiol.">
        <title>Noviherbaspirillum aridicola sp. nov., isolated from an arid soil in Pakistan.</title>
        <authorList>
            <person name="Khan I.U."/>
            <person name="Saqib M."/>
            <person name="Amin A."/>
            <person name="Hussain F."/>
            <person name="Li L."/>
            <person name="Liu Y.H."/>
            <person name="Fang B.Z."/>
            <person name="Ahmed I."/>
            <person name="Li W.J."/>
        </authorList>
    </citation>
    <scope>NUCLEOTIDE SEQUENCE [LARGE SCALE GENOMIC DNA]</scope>
    <source>
        <strain evidence="3 4">NCCP-691</strain>
    </source>
</reference>
<feature type="signal peptide" evidence="2">
    <location>
        <begin position="1"/>
        <end position="23"/>
    </location>
</feature>